<keyword evidence="3" id="KW-1185">Reference proteome</keyword>
<proteinExistence type="predicted"/>
<feature type="region of interest" description="Disordered" evidence="1">
    <location>
        <begin position="1"/>
        <end position="69"/>
    </location>
</feature>
<dbReference type="EMBL" id="CAUYUJ010018898">
    <property type="protein sequence ID" value="CAK0887135.1"/>
    <property type="molecule type" value="Genomic_DNA"/>
</dbReference>
<evidence type="ECO:0000313" key="2">
    <source>
        <dbReference type="EMBL" id="CAK0887135.1"/>
    </source>
</evidence>
<sequence length="108" mass="11628">GRFFALRGSLWPRSPGGREGGPGTRAGRASRGRNRRRRAPAGRRGRGGGAHRQAGLADKDRQGVEAELPTGRLAWPMKNEQVIDAQSALLRLMSAEPPQAALALPERL</sequence>
<feature type="compositionally biased region" description="Basic residues" evidence="1">
    <location>
        <begin position="28"/>
        <end position="46"/>
    </location>
</feature>
<name>A0ABN9WKM8_9DINO</name>
<comment type="caution">
    <text evidence="2">The sequence shown here is derived from an EMBL/GenBank/DDBJ whole genome shotgun (WGS) entry which is preliminary data.</text>
</comment>
<dbReference type="Proteomes" id="UP001189429">
    <property type="component" value="Unassembled WGS sequence"/>
</dbReference>
<protein>
    <submittedName>
        <fullName evidence="2">Uncharacterized protein</fullName>
    </submittedName>
</protein>
<organism evidence="2 3">
    <name type="scientific">Prorocentrum cordatum</name>
    <dbReference type="NCBI Taxonomy" id="2364126"/>
    <lineage>
        <taxon>Eukaryota</taxon>
        <taxon>Sar</taxon>
        <taxon>Alveolata</taxon>
        <taxon>Dinophyceae</taxon>
        <taxon>Prorocentrales</taxon>
        <taxon>Prorocentraceae</taxon>
        <taxon>Prorocentrum</taxon>
    </lineage>
</organism>
<evidence type="ECO:0000313" key="3">
    <source>
        <dbReference type="Proteomes" id="UP001189429"/>
    </source>
</evidence>
<evidence type="ECO:0000256" key="1">
    <source>
        <dbReference type="SAM" id="MobiDB-lite"/>
    </source>
</evidence>
<gene>
    <name evidence="2" type="ORF">PCOR1329_LOCUS68281</name>
</gene>
<feature type="non-terminal residue" evidence="2">
    <location>
        <position position="1"/>
    </location>
</feature>
<accession>A0ABN9WKM8</accession>
<reference evidence="2" key="1">
    <citation type="submission" date="2023-10" db="EMBL/GenBank/DDBJ databases">
        <authorList>
            <person name="Chen Y."/>
            <person name="Shah S."/>
            <person name="Dougan E. K."/>
            <person name="Thang M."/>
            <person name="Chan C."/>
        </authorList>
    </citation>
    <scope>NUCLEOTIDE SEQUENCE [LARGE SCALE GENOMIC DNA]</scope>
</reference>